<name>A0A6J6FMS5_9ZZZZ</name>
<evidence type="ECO:0000256" key="6">
    <source>
        <dbReference type="ARBA" id="ARBA00023014"/>
    </source>
</evidence>
<evidence type="ECO:0000313" key="9">
    <source>
        <dbReference type="EMBL" id="CAB4589680.1"/>
    </source>
</evidence>
<keyword evidence="3" id="KW-0479">Metal-binding</keyword>
<keyword evidence="2" id="KW-0001">2Fe-2S</keyword>
<evidence type="ECO:0000256" key="3">
    <source>
        <dbReference type="ARBA" id="ARBA00022723"/>
    </source>
</evidence>
<evidence type="ECO:0000256" key="5">
    <source>
        <dbReference type="ARBA" id="ARBA00023004"/>
    </source>
</evidence>
<gene>
    <name evidence="9" type="ORF">UFOPK1493_03673</name>
</gene>
<dbReference type="CDD" id="cd03469">
    <property type="entry name" value="Rieske_RO_Alpha_N"/>
    <property type="match status" value="1"/>
</dbReference>
<organism evidence="9">
    <name type="scientific">freshwater metagenome</name>
    <dbReference type="NCBI Taxonomy" id="449393"/>
    <lineage>
        <taxon>unclassified sequences</taxon>
        <taxon>metagenomes</taxon>
        <taxon>ecological metagenomes</taxon>
    </lineage>
</organism>
<dbReference type="InterPro" id="IPR036922">
    <property type="entry name" value="Rieske_2Fe-2S_sf"/>
</dbReference>
<proteinExistence type="predicted"/>
<dbReference type="SUPFAM" id="SSF55961">
    <property type="entry name" value="Bet v1-like"/>
    <property type="match status" value="1"/>
</dbReference>
<dbReference type="EMBL" id="CAEZSR010000220">
    <property type="protein sequence ID" value="CAB4589680.1"/>
    <property type="molecule type" value="Genomic_DNA"/>
</dbReference>
<reference evidence="9" key="1">
    <citation type="submission" date="2020-05" db="EMBL/GenBank/DDBJ databases">
        <authorList>
            <person name="Chiriac C."/>
            <person name="Salcher M."/>
            <person name="Ghai R."/>
            <person name="Kavagutti S V."/>
        </authorList>
    </citation>
    <scope>NUCLEOTIDE SEQUENCE</scope>
</reference>
<keyword evidence="6" id="KW-0411">Iron-sulfur</keyword>
<dbReference type="GO" id="GO:0005506">
    <property type="term" value="F:iron ion binding"/>
    <property type="evidence" value="ECO:0007669"/>
    <property type="project" value="InterPro"/>
</dbReference>
<accession>A0A6J6FMS5</accession>
<dbReference type="PROSITE" id="PS51296">
    <property type="entry name" value="RIESKE"/>
    <property type="match status" value="1"/>
</dbReference>
<dbReference type="InterPro" id="IPR017941">
    <property type="entry name" value="Rieske_2Fe-2S"/>
</dbReference>
<evidence type="ECO:0000256" key="4">
    <source>
        <dbReference type="ARBA" id="ARBA00023002"/>
    </source>
</evidence>
<evidence type="ECO:0000256" key="2">
    <source>
        <dbReference type="ARBA" id="ARBA00022714"/>
    </source>
</evidence>
<dbReference type="InterPro" id="IPR015879">
    <property type="entry name" value="Ring_hydroxy_dOase_asu_C_dom"/>
</dbReference>
<evidence type="ECO:0000259" key="8">
    <source>
        <dbReference type="PROSITE" id="PS51296"/>
    </source>
</evidence>
<dbReference type="PANTHER" id="PTHR43756">
    <property type="entry name" value="CHOLINE MONOOXYGENASE, CHLOROPLASTIC"/>
    <property type="match status" value="1"/>
</dbReference>
<comment type="cofactor">
    <cofactor evidence="1">
        <name>Fe cation</name>
        <dbReference type="ChEBI" id="CHEBI:24875"/>
    </cofactor>
</comment>
<dbReference type="InterPro" id="IPR001663">
    <property type="entry name" value="Rng_hydr_dOase-A"/>
</dbReference>
<keyword evidence="7" id="KW-0520">NAD</keyword>
<dbReference type="Pfam" id="PF00355">
    <property type="entry name" value="Rieske"/>
    <property type="match status" value="1"/>
</dbReference>
<dbReference type="PANTHER" id="PTHR43756:SF5">
    <property type="entry name" value="CHOLINE MONOOXYGENASE, CHLOROPLASTIC"/>
    <property type="match status" value="1"/>
</dbReference>
<dbReference type="Gene3D" id="2.102.10.10">
    <property type="entry name" value="Rieske [2Fe-2S] iron-sulphur domain"/>
    <property type="match status" value="1"/>
</dbReference>
<dbReference type="PROSITE" id="PS00570">
    <property type="entry name" value="RING_HYDROXYL_ALPHA"/>
    <property type="match status" value="1"/>
</dbReference>
<evidence type="ECO:0000256" key="7">
    <source>
        <dbReference type="ARBA" id="ARBA00023027"/>
    </source>
</evidence>
<sequence>MRHDDQVRLLHEIIDRLDAGTNVDAGGIRRNPTSVYVDPDLAAREREVFFRRHPQMIGLSGDLPEPGSFFTVDELAVPILATRDVDGTFVALVNACRHRGAKVVTEERGATRRFSCGFHNWTYDTAGVLVGLPKADHFGDIDLACHGLLRLPAVERDGLLWVHPDPEGVIDVDALLTPGLADEIAHWHFDELEHLDRDSYDVACNWKLAMDTFGETYHFSTLHKNTLFNGFHGNVQAYDTFGRNHRMLLVRRAIDEMRHRPEAEWRIAEATLPAYWLFPNVQLLPTLDGAFLVRAYPHPTEPGRHTSKITFYRRPDREGPIDTSRVDLQRTVAQIFASIIRDEDYAMSESQQLTANSGALTEVVFGRNEPALHHYHNTYREALGLELLPLLDPRLATG</sequence>
<dbReference type="GO" id="GO:0051537">
    <property type="term" value="F:2 iron, 2 sulfur cluster binding"/>
    <property type="evidence" value="ECO:0007669"/>
    <property type="project" value="UniProtKB-KW"/>
</dbReference>
<protein>
    <submittedName>
        <fullName evidence="9">Unannotated protein</fullName>
    </submittedName>
</protein>
<dbReference type="Gene3D" id="3.90.380.10">
    <property type="entry name" value="Naphthalene 1,2-dioxygenase Alpha Subunit, Chain A, domain 1"/>
    <property type="match status" value="2"/>
</dbReference>
<dbReference type="GO" id="GO:0016491">
    <property type="term" value="F:oxidoreductase activity"/>
    <property type="evidence" value="ECO:0007669"/>
    <property type="project" value="UniProtKB-KW"/>
</dbReference>
<keyword evidence="4" id="KW-0560">Oxidoreductase</keyword>
<keyword evidence="5" id="KW-0408">Iron</keyword>
<dbReference type="PRINTS" id="PR00090">
    <property type="entry name" value="RNGDIOXGNASE"/>
</dbReference>
<dbReference type="InterPro" id="IPR015881">
    <property type="entry name" value="ARHD_Rieske_2Fe_2S"/>
</dbReference>
<feature type="domain" description="Rieske" evidence="8">
    <location>
        <begin position="54"/>
        <end position="162"/>
    </location>
</feature>
<evidence type="ECO:0000256" key="1">
    <source>
        <dbReference type="ARBA" id="ARBA00001962"/>
    </source>
</evidence>
<dbReference type="SUPFAM" id="SSF50022">
    <property type="entry name" value="ISP domain"/>
    <property type="match status" value="1"/>
</dbReference>
<dbReference type="Pfam" id="PF00848">
    <property type="entry name" value="Ring_hydroxyl_A"/>
    <property type="match status" value="1"/>
</dbReference>
<dbReference type="AlphaFoldDB" id="A0A6J6FMS5"/>